<dbReference type="AlphaFoldDB" id="A0A1M7T3W0"/>
<dbReference type="CDD" id="cd17033">
    <property type="entry name" value="DR1245-like"/>
    <property type="match status" value="1"/>
</dbReference>
<dbReference type="InterPro" id="IPR019660">
    <property type="entry name" value="Put_sensory_transdc_reg_YbjN"/>
</dbReference>
<evidence type="ECO:0000313" key="1">
    <source>
        <dbReference type="EMBL" id="SHN65334.1"/>
    </source>
</evidence>
<dbReference type="RefSeq" id="WP_072747064.1">
    <property type="nucleotide sequence ID" value="NZ_FOHL01000004.1"/>
</dbReference>
<organism evidence="1 2">
    <name type="scientific">Oceanicella actignis</name>
    <dbReference type="NCBI Taxonomy" id="1189325"/>
    <lineage>
        <taxon>Bacteria</taxon>
        <taxon>Pseudomonadati</taxon>
        <taxon>Pseudomonadota</taxon>
        <taxon>Alphaproteobacteria</taxon>
        <taxon>Rhodobacterales</taxon>
        <taxon>Paracoccaceae</taxon>
        <taxon>Oceanicella</taxon>
    </lineage>
</organism>
<name>A0A1M7T3W0_9RHOB</name>
<keyword evidence="2" id="KW-1185">Reference proteome</keyword>
<protein>
    <recommendedName>
        <fullName evidence="3">Sensory transduction regulator</fullName>
    </recommendedName>
</protein>
<dbReference type="EMBL" id="FRDL01000004">
    <property type="protein sequence ID" value="SHN65334.1"/>
    <property type="molecule type" value="Genomic_DNA"/>
</dbReference>
<evidence type="ECO:0008006" key="3">
    <source>
        <dbReference type="Google" id="ProtNLM"/>
    </source>
</evidence>
<accession>A0A1M7T3W0</accession>
<gene>
    <name evidence="1" type="ORF">SAMN05216200_10497</name>
</gene>
<sequence length="169" mass="18486">MPAYAHDPFAEDPHPIDLVQALAAGRSWPFDRVAPDRIDLAVQGAWRLYSMGLEWRAREGALRLLLTFDLAAPRRRAAQLELARAVNMANDHCWGGAFVVWPEHDVMAFRAALALAVDEPPARGRLEDMIGAAVDACERFVPAFELAAQGRAGAEAALEIVISDPYGRA</sequence>
<dbReference type="STRING" id="1189325.SAMN04488119_10497"/>
<dbReference type="Proteomes" id="UP000184066">
    <property type="component" value="Unassembled WGS sequence"/>
</dbReference>
<dbReference type="Pfam" id="PF10722">
    <property type="entry name" value="YbjN"/>
    <property type="match status" value="1"/>
</dbReference>
<proteinExistence type="predicted"/>
<evidence type="ECO:0000313" key="2">
    <source>
        <dbReference type="Proteomes" id="UP000184066"/>
    </source>
</evidence>
<reference evidence="1 2" key="1">
    <citation type="submission" date="2016-12" db="EMBL/GenBank/DDBJ databases">
        <authorList>
            <person name="Song W.-J."/>
            <person name="Kurnit D.M."/>
        </authorList>
    </citation>
    <scope>NUCLEOTIDE SEQUENCE [LARGE SCALE GENOMIC DNA]</scope>
    <source>
        <strain evidence="1 2">CGMCC 1.10808</strain>
    </source>
</reference>